<dbReference type="PROSITE" id="PS50095">
    <property type="entry name" value="PLAT"/>
    <property type="match status" value="1"/>
</dbReference>
<dbReference type="SMART" id="SM00015">
    <property type="entry name" value="IQ"/>
    <property type="match status" value="3"/>
</dbReference>
<name>A0ABD6EIG9_9BILA</name>
<dbReference type="Pfam" id="PF03607">
    <property type="entry name" value="DCX"/>
    <property type="match status" value="2"/>
</dbReference>
<evidence type="ECO:0000256" key="5">
    <source>
        <dbReference type="ARBA" id="ARBA00023273"/>
    </source>
</evidence>
<gene>
    <name evidence="10" type="ORF">AB6A40_002804</name>
</gene>
<feature type="domain" description="PLAT" evidence="8">
    <location>
        <begin position="684"/>
        <end position="754"/>
    </location>
</feature>
<dbReference type="PROSITE" id="PS50309">
    <property type="entry name" value="DC"/>
    <property type="match status" value="2"/>
</dbReference>
<dbReference type="InterPro" id="IPR003533">
    <property type="entry name" value="Doublecortin_dom"/>
</dbReference>
<comment type="subcellular location">
    <subcellularLocation>
        <location evidence="1">Cell projection</location>
    </subcellularLocation>
    <subcellularLocation>
        <location evidence="2">Cytoplasm</location>
    </subcellularLocation>
</comment>
<feature type="compositionally biased region" description="Polar residues" evidence="7">
    <location>
        <begin position="357"/>
        <end position="372"/>
    </location>
</feature>
<dbReference type="InterPro" id="IPR000048">
    <property type="entry name" value="IQ_motif_EF-hand-BS"/>
</dbReference>
<dbReference type="SUPFAM" id="SSF52540">
    <property type="entry name" value="P-loop containing nucleoside triphosphate hydrolases"/>
    <property type="match status" value="1"/>
</dbReference>
<feature type="region of interest" description="Disordered" evidence="7">
    <location>
        <begin position="297"/>
        <end position="496"/>
    </location>
</feature>
<dbReference type="SUPFAM" id="SSF49723">
    <property type="entry name" value="Lipase/lipooxygenase domain (PLAT/LH2 domain)"/>
    <property type="match status" value="1"/>
</dbReference>
<dbReference type="InterPro" id="IPR036392">
    <property type="entry name" value="PLAT/LH2_dom_sf"/>
</dbReference>
<dbReference type="Gene3D" id="2.60.60.20">
    <property type="entry name" value="PLAT/LH2 domain"/>
    <property type="match status" value="1"/>
</dbReference>
<feature type="region of interest" description="Disordered" evidence="7">
    <location>
        <begin position="156"/>
        <end position="186"/>
    </location>
</feature>
<comment type="caution">
    <text evidence="10">The sequence shown here is derived from an EMBL/GenBank/DDBJ whole genome shotgun (WGS) entry which is preliminary data.</text>
</comment>
<organism evidence="10 11">
    <name type="scientific">Gnathostoma spinigerum</name>
    <dbReference type="NCBI Taxonomy" id="75299"/>
    <lineage>
        <taxon>Eukaryota</taxon>
        <taxon>Metazoa</taxon>
        <taxon>Ecdysozoa</taxon>
        <taxon>Nematoda</taxon>
        <taxon>Chromadorea</taxon>
        <taxon>Rhabditida</taxon>
        <taxon>Spirurina</taxon>
        <taxon>Gnathostomatomorpha</taxon>
        <taxon>Gnathostomatoidea</taxon>
        <taxon>Gnathostomatidae</taxon>
        <taxon>Gnathostoma</taxon>
    </lineage>
</organism>
<dbReference type="PANTHER" id="PTHR23005">
    <property type="entry name" value="RETINITIS PIGMENTOSA 1 PROTEIN"/>
    <property type="match status" value="1"/>
</dbReference>
<dbReference type="GO" id="GO:0042995">
    <property type="term" value="C:cell projection"/>
    <property type="evidence" value="ECO:0007669"/>
    <property type="project" value="UniProtKB-SubCell"/>
</dbReference>
<evidence type="ECO:0000259" key="9">
    <source>
        <dbReference type="PROSITE" id="PS50309"/>
    </source>
</evidence>
<dbReference type="GO" id="GO:0005737">
    <property type="term" value="C:cytoplasm"/>
    <property type="evidence" value="ECO:0007669"/>
    <property type="project" value="UniProtKB-SubCell"/>
</dbReference>
<dbReference type="InterPro" id="IPR036572">
    <property type="entry name" value="Doublecortin_dom_sf"/>
</dbReference>
<evidence type="ECO:0000256" key="3">
    <source>
        <dbReference type="ARBA" id="ARBA00022490"/>
    </source>
</evidence>
<dbReference type="SUPFAM" id="SSF89837">
    <property type="entry name" value="Doublecortin (DC)"/>
    <property type="match status" value="2"/>
</dbReference>
<evidence type="ECO:0000256" key="6">
    <source>
        <dbReference type="PROSITE-ProRule" id="PRU00152"/>
    </source>
</evidence>
<feature type="compositionally biased region" description="Low complexity" evidence="7">
    <location>
        <begin position="14"/>
        <end position="25"/>
    </location>
</feature>
<dbReference type="CDD" id="cd23767">
    <property type="entry name" value="IQCD"/>
    <property type="match status" value="3"/>
</dbReference>
<feature type="region of interest" description="Disordered" evidence="7">
    <location>
        <begin position="528"/>
        <end position="548"/>
    </location>
</feature>
<dbReference type="EMBL" id="JBGFUD010001310">
    <property type="protein sequence ID" value="MFH4976095.1"/>
    <property type="molecule type" value="Genomic_DNA"/>
</dbReference>
<feature type="domain" description="Doublecortin" evidence="9">
    <location>
        <begin position="198"/>
        <end position="256"/>
    </location>
</feature>
<dbReference type="Gene3D" id="3.10.20.230">
    <property type="entry name" value="Doublecortin domain"/>
    <property type="match status" value="2"/>
</dbReference>
<feature type="region of interest" description="Disordered" evidence="7">
    <location>
        <begin position="1"/>
        <end position="25"/>
    </location>
</feature>
<feature type="compositionally biased region" description="Polar residues" evidence="7">
    <location>
        <begin position="1"/>
        <end position="13"/>
    </location>
</feature>
<evidence type="ECO:0000256" key="2">
    <source>
        <dbReference type="ARBA" id="ARBA00004496"/>
    </source>
</evidence>
<evidence type="ECO:0000313" key="10">
    <source>
        <dbReference type="EMBL" id="MFH4976095.1"/>
    </source>
</evidence>
<evidence type="ECO:0000256" key="1">
    <source>
        <dbReference type="ARBA" id="ARBA00004316"/>
    </source>
</evidence>
<feature type="domain" description="Doublecortin" evidence="9">
    <location>
        <begin position="59"/>
        <end position="143"/>
    </location>
</feature>
<evidence type="ECO:0000259" key="8">
    <source>
        <dbReference type="PROSITE" id="PS50095"/>
    </source>
</evidence>
<dbReference type="Pfam" id="PF00612">
    <property type="entry name" value="IQ"/>
    <property type="match status" value="3"/>
</dbReference>
<dbReference type="InterPro" id="IPR001024">
    <property type="entry name" value="PLAT/LH2_dom"/>
</dbReference>
<feature type="compositionally biased region" description="Basic and acidic residues" evidence="7">
    <location>
        <begin position="466"/>
        <end position="488"/>
    </location>
</feature>
<feature type="compositionally biased region" description="Basic and acidic residues" evidence="7">
    <location>
        <begin position="337"/>
        <end position="355"/>
    </location>
</feature>
<dbReference type="Proteomes" id="UP001608902">
    <property type="component" value="Unassembled WGS sequence"/>
</dbReference>
<keyword evidence="4" id="KW-0677">Repeat</keyword>
<keyword evidence="11" id="KW-1185">Reference proteome</keyword>
<feature type="compositionally biased region" description="Polar residues" evidence="7">
    <location>
        <begin position="297"/>
        <end position="309"/>
    </location>
</feature>
<protein>
    <recommendedName>
        <fullName evidence="12">Doublecortin domain-containing protein</fullName>
    </recommendedName>
</protein>
<feature type="region of interest" description="Disordered" evidence="7">
    <location>
        <begin position="657"/>
        <end position="683"/>
    </location>
</feature>
<feature type="compositionally biased region" description="Acidic residues" evidence="7">
    <location>
        <begin position="666"/>
        <end position="681"/>
    </location>
</feature>
<feature type="compositionally biased region" description="Acidic residues" evidence="7">
    <location>
        <begin position="405"/>
        <end position="414"/>
    </location>
</feature>
<feature type="compositionally biased region" description="Basic and acidic residues" evidence="7">
    <location>
        <begin position="440"/>
        <end position="450"/>
    </location>
</feature>
<dbReference type="PROSITE" id="PS50096">
    <property type="entry name" value="IQ"/>
    <property type="match status" value="3"/>
</dbReference>
<evidence type="ECO:0000256" key="7">
    <source>
        <dbReference type="SAM" id="MobiDB-lite"/>
    </source>
</evidence>
<dbReference type="InterPro" id="IPR027417">
    <property type="entry name" value="P-loop_NTPase"/>
</dbReference>
<keyword evidence="5" id="KW-0966">Cell projection</keyword>
<evidence type="ECO:0008006" key="12">
    <source>
        <dbReference type="Google" id="ProtNLM"/>
    </source>
</evidence>
<comment type="caution">
    <text evidence="6">Lacks conserved residue(s) required for the propagation of feature annotation.</text>
</comment>
<sequence length="754" mass="84928">MSERSGTTAQMPSTRTTTTETAAQTSVRSILPNLPEPINGAMKAYDYSHRTFSRPYSAKTVFFYKEGDSYFTGLRVPVSKSRYRNIESLLDDLNSSISMPFGVRRLTTPSGKTVIHSIDQLQHLGRYIAATTNHRSIRPLDLDEIESIQRGRHPIRHHRKSHAVVSSNNESSHLPNAKLPRPKDNRSCGISRLPLTAKQILFVLNGKPSKIYRGILNPSRMKTFDSLLQEVSEGLQIAIFKLYTYDGKRITSFNDLLQLKEPRVLAVPRNERPNVTRVGALPRLQEFPMIAQNINPKKTIPQAVSQRTPSPYADNSIERPNRIGSKHQRMPLTRANNKREKEKISTPETESEFRTVAETNSAKESSNKSKTISNEDDDSGRPQSNDELFLESGVRGDIVSGIEGSSEDEEEEGSESGIQVKIADDEMKHKRGSDTVSSSNEKKCEAERQKVASAQHVGDENEETLNEGRREGKDDAERKSEEEQKVDDVDGNAESLEKAAITIQSAYRGYRTRRNLKNKKLRFTAVDDHQDQEKAVSTSGGCPGSAQPVDENNAATVIQAQWRGYQTRKLFSTEGALPTEDKLMSQAEIDEIGMQQEAAMTIQSVWRGYRVRKQLKKDGLLPLKSQRNLESVRNAEDTSDDQEVSVNEYNEVNKLPEEKEAVAESEQTDAVDSGEADEEETTGTTYTVSILTGNRWAADTDNDLYITLYGNKDVSGKHYLRQEVSHFIAACNEWYEKECRRLYFKVEKSRKLPK</sequence>
<evidence type="ECO:0000256" key="4">
    <source>
        <dbReference type="ARBA" id="ARBA00022737"/>
    </source>
</evidence>
<keyword evidence="3" id="KW-0963">Cytoplasm</keyword>
<evidence type="ECO:0000313" key="11">
    <source>
        <dbReference type="Proteomes" id="UP001608902"/>
    </source>
</evidence>
<reference evidence="10 11" key="1">
    <citation type="submission" date="2024-08" db="EMBL/GenBank/DDBJ databases">
        <title>Gnathostoma spinigerum genome.</title>
        <authorList>
            <person name="Gonzalez-Bertolin B."/>
            <person name="Monzon S."/>
            <person name="Zaballos A."/>
            <person name="Jimenez P."/>
            <person name="Dekumyoy P."/>
            <person name="Varona S."/>
            <person name="Cuesta I."/>
            <person name="Sumanam S."/>
            <person name="Adisakwattana P."/>
            <person name="Gasser R.B."/>
            <person name="Hernandez-Gonzalez A."/>
            <person name="Young N.D."/>
            <person name="Perteguer M.J."/>
        </authorList>
    </citation>
    <scope>NUCLEOTIDE SEQUENCE [LARGE SCALE GENOMIC DNA]</scope>
    <source>
        <strain evidence="10">AL3</strain>
        <tissue evidence="10">Liver</tissue>
    </source>
</reference>
<dbReference type="PANTHER" id="PTHR23005:SF5">
    <property type="entry name" value="NUP637, PUTATIVE-RELATED"/>
    <property type="match status" value="1"/>
</dbReference>
<proteinExistence type="predicted"/>
<feature type="compositionally biased region" description="Polar residues" evidence="7">
    <location>
        <begin position="164"/>
        <end position="174"/>
    </location>
</feature>
<dbReference type="AlphaFoldDB" id="A0ABD6EIG9"/>
<dbReference type="SMART" id="SM00537">
    <property type="entry name" value="DCX"/>
    <property type="match status" value="2"/>
</dbReference>
<dbReference type="Gene3D" id="1.20.5.190">
    <property type="match status" value="3"/>
</dbReference>
<accession>A0ABD6EIG9</accession>